<reference evidence="2 3" key="1">
    <citation type="submission" date="2013-11" db="EMBL/GenBank/DDBJ databases">
        <title>The Genome Sequence of Phytophthora parasitica P1569.</title>
        <authorList>
            <consortium name="The Broad Institute Genomics Platform"/>
            <person name="Russ C."/>
            <person name="Tyler B."/>
            <person name="Panabieres F."/>
            <person name="Shan W."/>
            <person name="Tripathy S."/>
            <person name="Grunwald N."/>
            <person name="Machado M."/>
            <person name="Johnson C.S."/>
            <person name="Arredondo F."/>
            <person name="Hong C."/>
            <person name="Coffey M."/>
            <person name="Young S.K."/>
            <person name="Zeng Q."/>
            <person name="Gargeya S."/>
            <person name="Fitzgerald M."/>
            <person name="Abouelleil A."/>
            <person name="Alvarado L."/>
            <person name="Chapman S.B."/>
            <person name="Gainer-Dewar J."/>
            <person name="Goldberg J."/>
            <person name="Griggs A."/>
            <person name="Gujja S."/>
            <person name="Hansen M."/>
            <person name="Howarth C."/>
            <person name="Imamovic A."/>
            <person name="Ireland A."/>
            <person name="Larimer J."/>
            <person name="McCowan C."/>
            <person name="Murphy C."/>
            <person name="Pearson M."/>
            <person name="Poon T.W."/>
            <person name="Priest M."/>
            <person name="Roberts A."/>
            <person name="Saif S."/>
            <person name="Shea T."/>
            <person name="Sykes S."/>
            <person name="Wortman J."/>
            <person name="Nusbaum C."/>
            <person name="Birren B."/>
        </authorList>
    </citation>
    <scope>NUCLEOTIDE SEQUENCE [LARGE SCALE GENOMIC DNA]</scope>
    <source>
        <strain evidence="2 3">P1569</strain>
    </source>
</reference>
<proteinExistence type="predicted"/>
<dbReference type="AlphaFoldDB" id="V9FGS3"/>
<name>V9FGS3_PHYNI</name>
<evidence type="ECO:0000313" key="2">
    <source>
        <dbReference type="EMBL" id="ETI50286.1"/>
    </source>
</evidence>
<keyword evidence="3" id="KW-1185">Reference proteome</keyword>
<dbReference type="HOGENOM" id="CLU_1506297_0_0_1"/>
<organism evidence="2 3">
    <name type="scientific">Phytophthora nicotianae P1569</name>
    <dbReference type="NCBI Taxonomy" id="1317065"/>
    <lineage>
        <taxon>Eukaryota</taxon>
        <taxon>Sar</taxon>
        <taxon>Stramenopiles</taxon>
        <taxon>Oomycota</taxon>
        <taxon>Peronosporomycetes</taxon>
        <taxon>Peronosporales</taxon>
        <taxon>Peronosporaceae</taxon>
        <taxon>Phytophthora</taxon>
    </lineage>
</organism>
<protein>
    <submittedName>
        <fullName evidence="2">Uncharacterized protein</fullName>
    </submittedName>
</protein>
<dbReference type="eggNOG" id="ENOG502SKXP">
    <property type="taxonomic scope" value="Eukaryota"/>
</dbReference>
<sequence length="179" mass="20176">MATTMTVNTANMLALHFRRRLHQYVRFRYAKEGKIQLSYNKTKKLVDSCYRVQEVQGFDTNGNPTATTKRGVLGISGGLQKSVSYVSCSIFNVTELETRTRKFGNQVTTDGYAASVLLQREMHTTEPTDTKTTPRKRRKTSESRVTNVVEKDTLDLALDELPDGYTPDIFIGIDPGVRC</sequence>
<comment type="caution">
    <text evidence="2">The sequence shown here is derived from an EMBL/GenBank/DDBJ whole genome shotgun (WGS) entry which is preliminary data.</text>
</comment>
<dbReference type="EMBL" id="ANIZ01001039">
    <property type="protein sequence ID" value="ETI50286.1"/>
    <property type="molecule type" value="Genomic_DNA"/>
</dbReference>
<dbReference type="Proteomes" id="UP000018721">
    <property type="component" value="Unassembled WGS sequence"/>
</dbReference>
<accession>V9FGS3</accession>
<evidence type="ECO:0000256" key="1">
    <source>
        <dbReference type="SAM" id="MobiDB-lite"/>
    </source>
</evidence>
<evidence type="ECO:0000313" key="3">
    <source>
        <dbReference type="Proteomes" id="UP000018721"/>
    </source>
</evidence>
<dbReference type="OrthoDB" id="140871at2759"/>
<feature type="region of interest" description="Disordered" evidence="1">
    <location>
        <begin position="121"/>
        <end position="144"/>
    </location>
</feature>
<gene>
    <name evidence="2" type="ORF">F443_06139</name>
</gene>